<sequence length="323" mass="35799">MDDTTPRMAERFRWNIVTREVHGHPLLRQRLRRAIARLERHLQAFPPDAVHLQIRLDGEAQPERITAALTLRLPSNILHAEKAHADAARAVREAVGVLERRLESLKERLRREPAWKRKARRARVAFAAEPLPSGAGPEAAGEIERSLFEMHRPGLARYARRLLGRTAPSLPAEAAEAEVRSLIGEAADKLPALLAEKPARMSERAWHYRLVREAVQARLRRALAAPAAAPPTPPTPPAAPVEQDRVRQALVAALDTALAGLPEAEREIFDLHFHEGFAPDEVAMIVGRPPAEVRRTIEQLSDRLHEALRHEEATAAAAAGTAS</sequence>
<keyword evidence="1" id="KW-0805">Transcription regulation</keyword>
<dbReference type="InterPro" id="IPR013324">
    <property type="entry name" value="RNA_pol_sigma_r3/r4-like"/>
</dbReference>
<keyword evidence="2" id="KW-0731">Sigma factor</keyword>
<dbReference type="PANTHER" id="PTHR43133:SF8">
    <property type="entry name" value="RNA POLYMERASE SIGMA FACTOR HI_1459-RELATED"/>
    <property type="match status" value="1"/>
</dbReference>
<evidence type="ECO:0000313" key="5">
    <source>
        <dbReference type="EMBL" id="GGG33992.1"/>
    </source>
</evidence>
<evidence type="ECO:0008006" key="7">
    <source>
        <dbReference type="Google" id="ProtNLM"/>
    </source>
</evidence>
<dbReference type="SUPFAM" id="SSF69754">
    <property type="entry name" value="Ribosome binding protein Y (YfiA homologue)"/>
    <property type="match status" value="1"/>
</dbReference>
<keyword evidence="3" id="KW-0238">DNA-binding</keyword>
<reference evidence="5 6" key="1">
    <citation type="journal article" date="2014" name="Int. J. Syst. Evol. Microbiol.">
        <title>Complete genome sequence of Corynebacterium casei LMG S-19264T (=DSM 44701T), isolated from a smear-ripened cheese.</title>
        <authorList>
            <consortium name="US DOE Joint Genome Institute (JGI-PGF)"/>
            <person name="Walter F."/>
            <person name="Albersmeier A."/>
            <person name="Kalinowski J."/>
            <person name="Ruckert C."/>
        </authorList>
    </citation>
    <scope>NUCLEOTIDE SEQUENCE [LARGE SCALE GENOMIC DNA]</scope>
    <source>
        <strain evidence="5 6">CGMCC 1.16330</strain>
    </source>
</reference>
<evidence type="ECO:0000313" key="6">
    <source>
        <dbReference type="Proteomes" id="UP000597507"/>
    </source>
</evidence>
<evidence type="ECO:0000256" key="4">
    <source>
        <dbReference type="ARBA" id="ARBA00023163"/>
    </source>
</evidence>
<dbReference type="PANTHER" id="PTHR43133">
    <property type="entry name" value="RNA POLYMERASE ECF-TYPE SIGMA FACTO"/>
    <property type="match status" value="1"/>
</dbReference>
<evidence type="ECO:0000256" key="3">
    <source>
        <dbReference type="ARBA" id="ARBA00023125"/>
    </source>
</evidence>
<proteinExistence type="predicted"/>
<protein>
    <recommendedName>
        <fullName evidence="7">Sigma-70 family RNA polymerase sigma factor</fullName>
    </recommendedName>
</protein>
<dbReference type="Gene3D" id="1.10.10.10">
    <property type="entry name" value="Winged helix-like DNA-binding domain superfamily/Winged helix DNA-binding domain"/>
    <property type="match status" value="1"/>
</dbReference>
<dbReference type="Proteomes" id="UP000597507">
    <property type="component" value="Unassembled WGS sequence"/>
</dbReference>
<dbReference type="InterPro" id="IPR003489">
    <property type="entry name" value="RHF/RaiA"/>
</dbReference>
<dbReference type="InterPro" id="IPR036388">
    <property type="entry name" value="WH-like_DNA-bd_sf"/>
</dbReference>
<dbReference type="RefSeq" id="WP_188900127.1">
    <property type="nucleotide sequence ID" value="NZ_BMKS01000005.1"/>
</dbReference>
<evidence type="ECO:0000256" key="2">
    <source>
        <dbReference type="ARBA" id="ARBA00023082"/>
    </source>
</evidence>
<dbReference type="InterPro" id="IPR036567">
    <property type="entry name" value="RHF-like"/>
</dbReference>
<name>A0A8J3ECL0_9PROT</name>
<dbReference type="InterPro" id="IPR039425">
    <property type="entry name" value="RNA_pol_sigma-70-like"/>
</dbReference>
<keyword evidence="6" id="KW-1185">Reference proteome</keyword>
<dbReference type="GO" id="GO:0016987">
    <property type="term" value="F:sigma factor activity"/>
    <property type="evidence" value="ECO:0007669"/>
    <property type="project" value="UniProtKB-KW"/>
</dbReference>
<gene>
    <name evidence="5" type="ORF">GCM10010964_22400</name>
</gene>
<accession>A0A8J3ECL0</accession>
<dbReference type="GO" id="GO:0003677">
    <property type="term" value="F:DNA binding"/>
    <property type="evidence" value="ECO:0007669"/>
    <property type="project" value="UniProtKB-KW"/>
</dbReference>
<organism evidence="5 6">
    <name type="scientific">Caldovatus sediminis</name>
    <dbReference type="NCBI Taxonomy" id="2041189"/>
    <lineage>
        <taxon>Bacteria</taxon>
        <taxon>Pseudomonadati</taxon>
        <taxon>Pseudomonadota</taxon>
        <taxon>Alphaproteobacteria</taxon>
        <taxon>Acetobacterales</taxon>
        <taxon>Roseomonadaceae</taxon>
        <taxon>Caldovatus</taxon>
    </lineage>
</organism>
<dbReference type="AlphaFoldDB" id="A0A8J3ECL0"/>
<dbReference type="Gene3D" id="3.30.160.100">
    <property type="entry name" value="Ribosome hibernation promotion factor-like"/>
    <property type="match status" value="1"/>
</dbReference>
<comment type="caution">
    <text evidence="5">The sequence shown here is derived from an EMBL/GenBank/DDBJ whole genome shotgun (WGS) entry which is preliminary data.</text>
</comment>
<keyword evidence="4" id="KW-0804">Transcription</keyword>
<dbReference type="SUPFAM" id="SSF88659">
    <property type="entry name" value="Sigma3 and sigma4 domains of RNA polymerase sigma factors"/>
    <property type="match status" value="1"/>
</dbReference>
<dbReference type="Pfam" id="PF02482">
    <property type="entry name" value="Ribosomal_S30AE"/>
    <property type="match status" value="1"/>
</dbReference>
<dbReference type="EMBL" id="BMKS01000005">
    <property type="protein sequence ID" value="GGG33992.1"/>
    <property type="molecule type" value="Genomic_DNA"/>
</dbReference>
<evidence type="ECO:0000256" key="1">
    <source>
        <dbReference type="ARBA" id="ARBA00023015"/>
    </source>
</evidence>